<dbReference type="InterPro" id="IPR032675">
    <property type="entry name" value="LRR_dom_sf"/>
</dbReference>
<evidence type="ECO:0000256" key="1">
    <source>
        <dbReference type="ARBA" id="ARBA00022614"/>
    </source>
</evidence>
<evidence type="ECO:0000259" key="4">
    <source>
        <dbReference type="PROSITE" id="PS50104"/>
    </source>
</evidence>
<dbReference type="Proteomes" id="UP000796880">
    <property type="component" value="Unassembled WGS sequence"/>
</dbReference>
<dbReference type="OrthoDB" id="20872at2759"/>
<dbReference type="Gene3D" id="3.40.50.10140">
    <property type="entry name" value="Toll/interleukin-1 receptor homology (TIR) domain"/>
    <property type="match status" value="2"/>
</dbReference>
<evidence type="ECO:0000313" key="6">
    <source>
        <dbReference type="Proteomes" id="UP000796880"/>
    </source>
</evidence>
<dbReference type="SUPFAM" id="SSF52058">
    <property type="entry name" value="L domain-like"/>
    <property type="match status" value="1"/>
</dbReference>
<dbReference type="EMBL" id="VOIH02000004">
    <property type="protein sequence ID" value="KAF3449326.1"/>
    <property type="molecule type" value="Genomic_DNA"/>
</dbReference>
<sequence length="992" mass="112602">MEEITNSNPSSSLPSSSSSPPRRKKYDVFLSYRGEDTGLTFTSHLYGALRRKGISNTYMDVEELKKGKNTESQLMNAIENSDYAIIVLSENYATSIWCLKEVAKIVECMGDSGRIRTIFYHLDSDHARDLTSAEVEKQQKSRFWQDLKKHAENPSNSEDLISSWKNALVTVAFQYDQLVKNHTNEEKFIEDFIAELSKEVGASTKTLEGLVGIRSRIGQLESRLPRCSTDTCFIAIHGVGGIGKSTLATAYFNEVRADFEGRSFLSNVKETCERKENGLVGLQKQLLSDILGDKGGSFSEIGHVDSGKNMIKSRLWNIKVLVVLDDVSKREQLDAIAGSHEKKNGLNPDEVDKWFGPGSVIIVTTRYKDKDLLSEKYEKYEVEPLNFSEALELFSLKSFGRNEPPDEYKELSEQAVHCAEYLPLALNVFASLLRSKKNVNEWKGALTRLENYPTTEIVERLKISYDDLDATGQRIFLDIACFFKGHDRDDIIPILDSCGFNSKDGIDYLVGRSLIEIRYGKILWMRDLLQQMGRDIVRRESSKPGGRPSRIWDVNEFIRMLGKKTGLEKVEAIVVNFEKESRMSRFVALSNMEDLRLLKIHGSCAFQAVTGGSTPTLDSLSNDLKFLEWNGFPFTEFPASFEPYGLVELKLIESNLQQLWNNYIELPNLKVIDLRDSKYFRIFKDFNAVPNLERLILEGCIELLEIDPSITLLGRLTILNLKNCTSLTKLPRSMKGLNSLKSLNLNGCRKLCQMPEDIGDFQNLKELDVRKSGVDPALSKIKYYDVFLSSMRNAFTDHLRSALHRKGILYTFDGYESARGVDISQVIMDAIQRSQISIVVLSENYACSRRCLRELCKIVECMDTSGLVVVPIFYHVNPSDVRKLDGSFRDAFENRKNNPELGFEEVETWKYALTSVGNLPGWTLQDMDVESNFILDIVENLSQKLIRPCEIESFEVKNDLSHQEGGAHPVLKRDSPDGGHFEEHPSFRQRAI</sequence>
<feature type="domain" description="TIR" evidence="4">
    <location>
        <begin position="782"/>
        <end position="945"/>
    </location>
</feature>
<dbReference type="InterPro" id="IPR000157">
    <property type="entry name" value="TIR_dom"/>
</dbReference>
<dbReference type="Gene3D" id="3.40.50.300">
    <property type="entry name" value="P-loop containing nucleotide triphosphate hydrolases"/>
    <property type="match status" value="1"/>
</dbReference>
<dbReference type="Pfam" id="PF01582">
    <property type="entry name" value="TIR"/>
    <property type="match status" value="2"/>
</dbReference>
<dbReference type="PANTHER" id="PTHR11017:SF573">
    <property type="entry name" value="ADP-RIBOSYL CYCLASE_CYCLIC ADP-RIBOSE HYDROLASE"/>
    <property type="match status" value="1"/>
</dbReference>
<dbReference type="PRINTS" id="PR00364">
    <property type="entry name" value="DISEASERSIST"/>
</dbReference>
<dbReference type="GO" id="GO:0006952">
    <property type="term" value="P:defense response"/>
    <property type="evidence" value="ECO:0007669"/>
    <property type="project" value="InterPro"/>
</dbReference>
<feature type="compositionally biased region" description="Basic and acidic residues" evidence="3">
    <location>
        <begin position="971"/>
        <end position="986"/>
    </location>
</feature>
<gene>
    <name evidence="5" type="ORF">FNV43_RR10054</name>
</gene>
<proteinExistence type="predicted"/>
<dbReference type="SMART" id="SM00255">
    <property type="entry name" value="TIR"/>
    <property type="match status" value="2"/>
</dbReference>
<dbReference type="GO" id="GO:0007165">
    <property type="term" value="P:signal transduction"/>
    <property type="evidence" value="ECO:0007669"/>
    <property type="project" value="InterPro"/>
</dbReference>
<dbReference type="PANTHER" id="PTHR11017">
    <property type="entry name" value="LEUCINE-RICH REPEAT-CONTAINING PROTEIN"/>
    <property type="match status" value="1"/>
</dbReference>
<dbReference type="Pfam" id="PF23282">
    <property type="entry name" value="WHD_ROQ1"/>
    <property type="match status" value="1"/>
</dbReference>
<dbReference type="InterPro" id="IPR002182">
    <property type="entry name" value="NB-ARC"/>
</dbReference>
<dbReference type="Gene3D" id="1.10.8.430">
    <property type="entry name" value="Helical domain of apoptotic protease-activating factors"/>
    <property type="match status" value="1"/>
</dbReference>
<dbReference type="PROSITE" id="PS50104">
    <property type="entry name" value="TIR"/>
    <property type="match status" value="2"/>
</dbReference>
<evidence type="ECO:0000256" key="3">
    <source>
        <dbReference type="SAM" id="MobiDB-lite"/>
    </source>
</evidence>
<evidence type="ECO:0000313" key="5">
    <source>
        <dbReference type="EMBL" id="KAF3449326.1"/>
    </source>
</evidence>
<feature type="region of interest" description="Disordered" evidence="3">
    <location>
        <begin position="960"/>
        <end position="992"/>
    </location>
</feature>
<dbReference type="InterPro" id="IPR042197">
    <property type="entry name" value="Apaf_helical"/>
</dbReference>
<name>A0A8K0HB23_9ROSA</name>
<dbReference type="Pfam" id="PF00931">
    <property type="entry name" value="NB-ARC"/>
    <property type="match status" value="1"/>
</dbReference>
<dbReference type="GO" id="GO:0043531">
    <property type="term" value="F:ADP binding"/>
    <property type="evidence" value="ECO:0007669"/>
    <property type="project" value="InterPro"/>
</dbReference>
<dbReference type="Gene3D" id="3.80.10.10">
    <property type="entry name" value="Ribonuclease Inhibitor"/>
    <property type="match status" value="1"/>
</dbReference>
<dbReference type="SUPFAM" id="SSF52540">
    <property type="entry name" value="P-loop containing nucleoside triphosphate hydrolases"/>
    <property type="match status" value="1"/>
</dbReference>
<dbReference type="InterPro" id="IPR058192">
    <property type="entry name" value="WHD_ROQ1-like"/>
</dbReference>
<keyword evidence="2" id="KW-0677">Repeat</keyword>
<reference evidence="5" key="1">
    <citation type="submission" date="2020-03" db="EMBL/GenBank/DDBJ databases">
        <title>A high-quality chromosome-level genome assembly of a woody plant with both climbing and erect habits, Rhamnella rubrinervis.</title>
        <authorList>
            <person name="Lu Z."/>
            <person name="Yang Y."/>
            <person name="Zhu X."/>
            <person name="Sun Y."/>
        </authorList>
    </citation>
    <scope>NUCLEOTIDE SEQUENCE</scope>
    <source>
        <strain evidence="5">BYM</strain>
        <tissue evidence="5">Leaf</tissue>
    </source>
</reference>
<evidence type="ECO:0000256" key="2">
    <source>
        <dbReference type="ARBA" id="ARBA00022737"/>
    </source>
</evidence>
<comment type="caution">
    <text evidence="5">The sequence shown here is derived from an EMBL/GenBank/DDBJ whole genome shotgun (WGS) entry which is preliminary data.</text>
</comment>
<feature type="region of interest" description="Disordered" evidence="3">
    <location>
        <begin position="1"/>
        <end position="23"/>
    </location>
</feature>
<organism evidence="5 6">
    <name type="scientific">Rhamnella rubrinervis</name>
    <dbReference type="NCBI Taxonomy" id="2594499"/>
    <lineage>
        <taxon>Eukaryota</taxon>
        <taxon>Viridiplantae</taxon>
        <taxon>Streptophyta</taxon>
        <taxon>Embryophyta</taxon>
        <taxon>Tracheophyta</taxon>
        <taxon>Spermatophyta</taxon>
        <taxon>Magnoliopsida</taxon>
        <taxon>eudicotyledons</taxon>
        <taxon>Gunneridae</taxon>
        <taxon>Pentapetalae</taxon>
        <taxon>rosids</taxon>
        <taxon>fabids</taxon>
        <taxon>Rosales</taxon>
        <taxon>Rhamnaceae</taxon>
        <taxon>rhamnoid group</taxon>
        <taxon>Rhamneae</taxon>
        <taxon>Rhamnella</taxon>
    </lineage>
</organism>
<accession>A0A8K0HB23</accession>
<feature type="domain" description="TIR" evidence="4">
    <location>
        <begin position="24"/>
        <end position="151"/>
    </location>
</feature>
<dbReference type="AlphaFoldDB" id="A0A8K0HB23"/>
<dbReference type="InterPro" id="IPR035897">
    <property type="entry name" value="Toll_tir_struct_dom_sf"/>
</dbReference>
<dbReference type="InterPro" id="IPR044974">
    <property type="entry name" value="Disease_R_plants"/>
</dbReference>
<feature type="compositionally biased region" description="Low complexity" evidence="3">
    <location>
        <begin position="1"/>
        <end position="20"/>
    </location>
</feature>
<dbReference type="InterPro" id="IPR027417">
    <property type="entry name" value="P-loop_NTPase"/>
</dbReference>
<protein>
    <recommendedName>
        <fullName evidence="4">TIR domain-containing protein</fullName>
    </recommendedName>
</protein>
<dbReference type="SUPFAM" id="SSF52200">
    <property type="entry name" value="Toll/Interleukin receptor TIR domain"/>
    <property type="match status" value="2"/>
</dbReference>
<keyword evidence="1" id="KW-0433">Leucine-rich repeat</keyword>
<keyword evidence="6" id="KW-1185">Reference proteome</keyword>